<comment type="caution">
    <text evidence="2">The sequence shown here is derived from an EMBL/GenBank/DDBJ whole genome shotgun (WGS) entry which is preliminary data.</text>
</comment>
<reference evidence="2 3" key="1">
    <citation type="journal article" date="2021" name="ISME Commun">
        <title>Automated analysis of genomic sequences facilitates high-throughput and comprehensive description of bacteria.</title>
        <authorList>
            <person name="Hitch T.C.A."/>
        </authorList>
    </citation>
    <scope>NUCLEOTIDE SEQUENCE [LARGE SCALE GENOMIC DNA]</scope>
    <source>
        <strain evidence="2 3">H4_15</strain>
    </source>
</reference>
<keyword evidence="1" id="KW-1133">Transmembrane helix</keyword>
<dbReference type="Proteomes" id="UP001208364">
    <property type="component" value="Unassembled WGS sequence"/>
</dbReference>
<evidence type="ECO:0000313" key="2">
    <source>
        <dbReference type="EMBL" id="MCU6738718.1"/>
    </source>
</evidence>
<feature type="transmembrane region" description="Helical" evidence="1">
    <location>
        <begin position="6"/>
        <end position="25"/>
    </location>
</feature>
<sequence>MSEMNIYFLVFIISIVINLICGFYYSIKLFKEKLKGAKEDDQDYFN</sequence>
<keyword evidence="1" id="KW-0472">Membrane</keyword>
<dbReference type="EMBL" id="JAOQJR010000008">
    <property type="protein sequence ID" value="MCU6738718.1"/>
    <property type="molecule type" value="Genomic_DNA"/>
</dbReference>
<keyword evidence="3" id="KW-1185">Reference proteome</keyword>
<protein>
    <submittedName>
        <fullName evidence="2">Uncharacterized protein</fullName>
    </submittedName>
</protein>
<evidence type="ECO:0000313" key="3">
    <source>
        <dbReference type="Proteomes" id="UP001208364"/>
    </source>
</evidence>
<proteinExistence type="predicted"/>
<accession>A0ABT2SV54</accession>
<keyword evidence="1" id="KW-0812">Transmembrane</keyword>
<organism evidence="2 3">
    <name type="scientific">[Clostridium] ammoniilyticum</name>
    <dbReference type="NCBI Taxonomy" id="2981784"/>
    <lineage>
        <taxon>Bacteria</taxon>
        <taxon>Bacillati</taxon>
        <taxon>Bacillota</taxon>
        <taxon>Erysipelotrichia</taxon>
        <taxon>Erysipelotrichales</taxon>
        <taxon>Coprobacillaceae</taxon>
        <taxon>Faecalibacillus</taxon>
    </lineage>
</organism>
<dbReference type="RefSeq" id="WP_267309872.1">
    <property type="nucleotide sequence ID" value="NZ_JAOQJR010000008.1"/>
</dbReference>
<name>A0ABT2SV54_9FIRM</name>
<evidence type="ECO:0000256" key="1">
    <source>
        <dbReference type="SAM" id="Phobius"/>
    </source>
</evidence>
<gene>
    <name evidence="2" type="ORF">OCV55_08485</name>
</gene>